<dbReference type="AlphaFoldDB" id="A0A8B8RP48"/>
<feature type="compositionally biased region" description="Polar residues" evidence="14">
    <location>
        <begin position="169"/>
        <end position="191"/>
    </location>
</feature>
<evidence type="ECO:0000259" key="16">
    <source>
        <dbReference type="Pfam" id="PF12932"/>
    </source>
</evidence>
<evidence type="ECO:0000313" key="17">
    <source>
        <dbReference type="Proteomes" id="UP000694856"/>
    </source>
</evidence>
<evidence type="ECO:0000256" key="3">
    <source>
        <dbReference type="ARBA" id="ARBA00005927"/>
    </source>
</evidence>
<evidence type="ECO:0000256" key="10">
    <source>
        <dbReference type="ARBA" id="ARBA00023136"/>
    </source>
</evidence>
<evidence type="ECO:0000256" key="12">
    <source>
        <dbReference type="ARBA" id="ARBA00046776"/>
    </source>
</evidence>
<keyword evidence="4 13" id="KW-0813">Transport</keyword>
<feature type="region of interest" description="Disordered" evidence="14">
    <location>
        <begin position="1"/>
        <end position="78"/>
    </location>
</feature>
<dbReference type="GO" id="GO:0007030">
    <property type="term" value="P:Golgi organization"/>
    <property type="evidence" value="ECO:0007669"/>
    <property type="project" value="TreeGrafter"/>
</dbReference>
<dbReference type="RefSeq" id="XP_032319562.1">
    <property type="nucleotide sequence ID" value="XM_032463671.1"/>
</dbReference>
<feature type="compositionally biased region" description="Acidic residues" evidence="14">
    <location>
        <begin position="930"/>
        <end position="940"/>
    </location>
</feature>
<feature type="region of interest" description="Disordered" evidence="14">
    <location>
        <begin position="761"/>
        <end position="805"/>
    </location>
</feature>
<organism evidence="17 18">
    <name type="scientific">Camelus ferus</name>
    <name type="common">Wild bactrian camel</name>
    <name type="synonym">Camelus bactrianus ferus</name>
    <dbReference type="NCBI Taxonomy" id="419612"/>
    <lineage>
        <taxon>Eukaryota</taxon>
        <taxon>Metazoa</taxon>
        <taxon>Chordata</taxon>
        <taxon>Craniata</taxon>
        <taxon>Vertebrata</taxon>
        <taxon>Euteleostomi</taxon>
        <taxon>Mammalia</taxon>
        <taxon>Eutheria</taxon>
        <taxon>Laurasiatheria</taxon>
        <taxon>Artiodactyla</taxon>
        <taxon>Tylopoda</taxon>
        <taxon>Camelidae</taxon>
        <taxon>Camelus</taxon>
    </lineage>
</organism>
<keyword evidence="17" id="KW-1185">Reference proteome</keyword>
<dbReference type="InterPro" id="IPR024340">
    <property type="entry name" value="Sec16_CCD"/>
</dbReference>
<keyword evidence="7 13" id="KW-0931">ER-Golgi transport</keyword>
<evidence type="ECO:0000256" key="14">
    <source>
        <dbReference type="SAM" id="MobiDB-lite"/>
    </source>
</evidence>
<dbReference type="PANTHER" id="PTHR13402">
    <property type="entry name" value="RGPR-RELATED"/>
    <property type="match status" value="1"/>
</dbReference>
<feature type="region of interest" description="Disordered" evidence="14">
    <location>
        <begin position="711"/>
        <end position="734"/>
    </location>
</feature>
<name>A0A8B8RP48_CAMFR</name>
<feature type="compositionally biased region" description="Pro residues" evidence="14">
    <location>
        <begin position="1"/>
        <end position="20"/>
    </location>
</feature>
<evidence type="ECO:0000256" key="1">
    <source>
        <dbReference type="ARBA" id="ARBA00004395"/>
    </source>
</evidence>
<dbReference type="GO" id="GO:0015031">
    <property type="term" value="P:protein transport"/>
    <property type="evidence" value="ECO:0007669"/>
    <property type="project" value="UniProtKB-KW"/>
</dbReference>
<keyword evidence="10 13" id="KW-0472">Membrane</keyword>
<protein>
    <recommendedName>
        <fullName evidence="13">Protein transport protein sec16</fullName>
    </recommendedName>
</protein>
<comment type="subcellular location">
    <subcellularLocation>
        <location evidence="2">Endoplasmic reticulum membrane</location>
        <topology evidence="2">Peripheral membrane protein</topology>
    </subcellularLocation>
    <subcellularLocation>
        <location evidence="1">Golgi apparatus membrane</location>
        <topology evidence="1">Peripheral membrane protein</topology>
    </subcellularLocation>
</comment>
<gene>
    <name evidence="18" type="primary">LOC102521092</name>
</gene>
<evidence type="ECO:0000256" key="5">
    <source>
        <dbReference type="ARBA" id="ARBA00022593"/>
    </source>
</evidence>
<comment type="similarity">
    <text evidence="3 13">Belongs to the SEC16 family.</text>
</comment>
<feature type="compositionally biased region" description="Basic and acidic residues" evidence="14">
    <location>
        <begin position="21"/>
        <end position="31"/>
    </location>
</feature>
<evidence type="ECO:0000256" key="13">
    <source>
        <dbReference type="RuleBase" id="RU364101"/>
    </source>
</evidence>
<dbReference type="GO" id="GO:0000139">
    <property type="term" value="C:Golgi membrane"/>
    <property type="evidence" value="ECO:0007669"/>
    <property type="project" value="UniProtKB-SubCell"/>
</dbReference>
<dbReference type="Gene3D" id="1.25.40.1030">
    <property type="match status" value="1"/>
</dbReference>
<dbReference type="CDD" id="cd09233">
    <property type="entry name" value="ACE1-Sec16-like"/>
    <property type="match status" value="1"/>
</dbReference>
<feature type="compositionally biased region" description="Low complexity" evidence="14">
    <location>
        <begin position="1002"/>
        <end position="1015"/>
    </location>
</feature>
<dbReference type="GO" id="GO:0070973">
    <property type="term" value="P:protein localization to endoplasmic reticulum exit site"/>
    <property type="evidence" value="ECO:0007669"/>
    <property type="project" value="TreeGrafter"/>
</dbReference>
<dbReference type="GO" id="GO:0016192">
    <property type="term" value="P:vesicle-mediated transport"/>
    <property type="evidence" value="ECO:0007669"/>
    <property type="project" value="UniProtKB-KW"/>
</dbReference>
<evidence type="ECO:0000259" key="15">
    <source>
        <dbReference type="Pfam" id="PF12931"/>
    </source>
</evidence>
<evidence type="ECO:0000313" key="18">
    <source>
        <dbReference type="RefSeq" id="XP_032319562.1"/>
    </source>
</evidence>
<dbReference type="GO" id="GO:0070971">
    <property type="term" value="C:endoplasmic reticulum exit site"/>
    <property type="evidence" value="ECO:0007669"/>
    <property type="project" value="TreeGrafter"/>
</dbReference>
<dbReference type="GO" id="GO:0007031">
    <property type="term" value="P:peroxisome organization"/>
    <property type="evidence" value="ECO:0007669"/>
    <property type="project" value="UniProtKB-KW"/>
</dbReference>
<reference evidence="18" key="1">
    <citation type="submission" date="2025-08" db="UniProtKB">
        <authorList>
            <consortium name="RefSeq"/>
        </authorList>
    </citation>
    <scope>IDENTIFICATION</scope>
    <source>
        <tissue evidence="18">Ear skin</tissue>
    </source>
</reference>
<sequence length="1058" mass="116262">MEPWVPQWPPQPWGRPPAPSKDPDRGLRRDGYYPPAPHSWHNGEKFHQRQDVGRSPQPQQDPRADHQQPRYVPRPGEWRQPVSRVTYYEGGYPSQLYPRPGMEDLYQSYHSPALREEYAYGSYYYLGHPQQLQEEREGAVPRQGSPYIWHEDYRDQKCLSEHHREDQSSEIQYQSKSRNHYKNSPASNSGQERPGDLLPGSLLTGAQRNKPSLTEESNLLRQHESGLSSSSYELSQYMADAPELSDPMASSAWSPIQAEDISAAGPKAPMKFYVPHVPVSFGPGGQLVCVGPSSPSDGQTALVELHSVEVILNDFEEQEEMRTFSGPLIREDVHKVDIMTFCQQKAAQSRKSETPGSRDSALLWQLLVLLCRQNGSMAGSDIAELLMQDCRKLEKYRRQPPVANLISLTDEDRPVLSSGPRNLLTGEIPPSVETPAQIVEKFTKLLYYGRKKEALEWAMKNHLWGHALFLSSKMDPRTYSWVMSSFTSTLALNDPLQTLFQLMSGRIPQAATCCGDKQWGDWRPHLAVILSNPGGDRELYQHTIVTMGDTLAGKGLVEAAHFCYLMAHVPFGYYTVKTDHLALLGSSHSQEFLKFATTEAIQRTEIFEYCQLLGRPKSFIPSFQVYKLLYASRLADYGLASQALHYCEAIGTALLGQGESSHPVLLVELIKLAERLKLSDPLVLERRRPGGRDPEPDWLVQLRGRHEELQQKVAGDTGDPRSAHSAISGARKTTENAFNQDLSGYQGNSEAAGDQSALWPTLEQMGPGRPSPQQPLPLQPGSYPAGGGSEQTGVPVPPYSILKTHLPGTGGSVAVTGAPGGRAWEEAQQIHLPPGENTVSPGAFQHPDDQKVISKPQGPQMPRARSTSESSTVSVNENEEESSNEEDQKSSPNPARRGKPGDGKEKSSGFGWFSWFRSKPATHASHSGDEDSSDTPDSEQETPRASSPPQPSPGLSLTPPLEPQPLPGTCDFPRDAGGGEVRGSASSGGTAEGTGSGGLSGPEGVSSELHFSPGVLLPPPPLTGSVPLYNPSQVPQLSTATSLNRPNRLAQRRYPAQP</sequence>
<dbReference type="Proteomes" id="UP000694856">
    <property type="component" value="Chromosome 21"/>
</dbReference>
<feature type="domain" description="Sec16 Sec23-binding" evidence="15">
    <location>
        <begin position="444"/>
        <end position="678"/>
    </location>
</feature>
<evidence type="ECO:0000256" key="8">
    <source>
        <dbReference type="ARBA" id="ARBA00022927"/>
    </source>
</evidence>
<feature type="compositionally biased region" description="Pro residues" evidence="14">
    <location>
        <begin position="769"/>
        <end position="778"/>
    </location>
</feature>
<evidence type="ECO:0000256" key="2">
    <source>
        <dbReference type="ARBA" id="ARBA00004406"/>
    </source>
</evidence>
<feature type="compositionally biased region" description="Low complexity" evidence="14">
    <location>
        <begin position="867"/>
        <end position="876"/>
    </location>
</feature>
<keyword evidence="6 13" id="KW-0256">Endoplasmic reticulum</keyword>
<evidence type="ECO:0000256" key="4">
    <source>
        <dbReference type="ARBA" id="ARBA00022448"/>
    </source>
</evidence>
<comment type="subunit">
    <text evidence="12">SEC16A and SEC16B are each present in multiple copies in a heteromeric complex. Interacts with TFG. Interacts with SEC13.</text>
</comment>
<dbReference type="KEGG" id="cfr:102521092"/>
<feature type="compositionally biased region" description="Basic and acidic residues" evidence="14">
    <location>
        <begin position="41"/>
        <end position="52"/>
    </location>
</feature>
<feature type="compositionally biased region" description="Gly residues" evidence="14">
    <location>
        <begin position="990"/>
        <end position="1001"/>
    </location>
</feature>
<keyword evidence="5" id="KW-0962">Peroxisome biogenesis</keyword>
<dbReference type="GeneID" id="102521092"/>
<feature type="compositionally biased region" description="Polar residues" evidence="14">
    <location>
        <begin position="1030"/>
        <end position="1045"/>
    </location>
</feature>
<proteinExistence type="inferred from homology"/>
<feature type="compositionally biased region" description="Polar residues" evidence="14">
    <location>
        <begin position="204"/>
        <end position="220"/>
    </location>
</feature>
<dbReference type="Pfam" id="PF12931">
    <property type="entry name" value="TPR_Sec16"/>
    <property type="match status" value="1"/>
</dbReference>
<dbReference type="FunFam" id="1.25.40.1030:FF:000003">
    <property type="entry name" value="Protein transport protein sec16"/>
    <property type="match status" value="1"/>
</dbReference>
<feature type="region of interest" description="Disordered" evidence="14">
    <location>
        <begin position="159"/>
        <end position="225"/>
    </location>
</feature>
<feature type="domain" description="Sec16 central conserved" evidence="16">
    <location>
        <begin position="279"/>
        <end position="375"/>
    </location>
</feature>
<dbReference type="Pfam" id="PF12932">
    <property type="entry name" value="Sec16"/>
    <property type="match status" value="1"/>
</dbReference>
<dbReference type="InterPro" id="IPR024298">
    <property type="entry name" value="Sec16_Sec23-bd"/>
</dbReference>
<evidence type="ECO:0000256" key="7">
    <source>
        <dbReference type="ARBA" id="ARBA00022892"/>
    </source>
</evidence>
<comment type="function">
    <text evidence="11">Plays a role in the organization of the endoplasmic reticulum exit sites (ERES), also known as transitional endoplasmic reticulum (tER). Required for secretory cargo traffic from the endoplasmic reticulum to the Golgi apparatus. Involved in peroxisome biogenesis. Regulates the transport of peroxisomal biogenesis factors PEX3 and PEX16 from the ER to peroxisomes.</text>
</comment>
<feature type="region of interest" description="Disordered" evidence="14">
    <location>
        <begin position="832"/>
        <end position="1058"/>
    </location>
</feature>
<accession>A0A8B8RP48</accession>
<dbReference type="GO" id="GO:0005789">
    <property type="term" value="C:endoplasmic reticulum membrane"/>
    <property type="evidence" value="ECO:0007669"/>
    <property type="project" value="UniProtKB-SubCell"/>
</dbReference>
<keyword evidence="8 13" id="KW-0653">Protein transport</keyword>
<evidence type="ECO:0000256" key="6">
    <source>
        <dbReference type="ARBA" id="ARBA00022824"/>
    </source>
</evidence>
<keyword evidence="9 13" id="KW-0333">Golgi apparatus</keyword>
<evidence type="ECO:0000256" key="9">
    <source>
        <dbReference type="ARBA" id="ARBA00023034"/>
    </source>
</evidence>
<evidence type="ECO:0000256" key="11">
    <source>
        <dbReference type="ARBA" id="ARBA00045648"/>
    </source>
</evidence>
<dbReference type="GO" id="GO:0012507">
    <property type="term" value="C:ER to Golgi transport vesicle membrane"/>
    <property type="evidence" value="ECO:0007669"/>
    <property type="project" value="TreeGrafter"/>
</dbReference>
<dbReference type="PANTHER" id="PTHR13402:SF11">
    <property type="entry name" value="PROTEIN TRANSPORT PROTEIN SEC16B"/>
    <property type="match status" value="1"/>
</dbReference>